<name>A0A410QCX8_9FIRM</name>
<gene>
    <name evidence="2" type="ORF">EQM13_09695</name>
</gene>
<protein>
    <submittedName>
        <fullName evidence="2">DUF2399 domain-containing protein</fullName>
    </submittedName>
</protein>
<dbReference type="RefSeq" id="WP_128752531.1">
    <property type="nucleotide sequence ID" value="NZ_CP035282.1"/>
</dbReference>
<evidence type="ECO:0000313" key="3">
    <source>
        <dbReference type="Proteomes" id="UP000287969"/>
    </source>
</evidence>
<dbReference type="InterPro" id="IPR024534">
    <property type="entry name" value="JetD_C"/>
</dbReference>
<evidence type="ECO:0000313" key="2">
    <source>
        <dbReference type="EMBL" id="QAT61846.1"/>
    </source>
</evidence>
<reference evidence="3" key="1">
    <citation type="submission" date="2019-01" db="EMBL/GenBank/DDBJ databases">
        <title>Draft genomes of a novel of Sporanaerobacter strains.</title>
        <authorList>
            <person name="Ma S."/>
        </authorList>
    </citation>
    <scope>NUCLEOTIDE SEQUENCE [LARGE SCALE GENOMIC DNA]</scope>
    <source>
        <strain evidence="3">NJN-17</strain>
    </source>
</reference>
<keyword evidence="3" id="KW-1185">Reference proteome</keyword>
<accession>A0A410QCX8</accession>
<organism evidence="2 3">
    <name type="scientific">Acidilutibacter cellobiosedens</name>
    <dbReference type="NCBI Taxonomy" id="2507161"/>
    <lineage>
        <taxon>Bacteria</taxon>
        <taxon>Bacillati</taxon>
        <taxon>Bacillota</taxon>
        <taxon>Tissierellia</taxon>
        <taxon>Tissierellales</taxon>
        <taxon>Acidilutibacteraceae</taxon>
        <taxon>Acidilutibacter</taxon>
    </lineage>
</organism>
<sequence>MKPEIVRRILYYFLKNCRKKTICLWEIEDHLRGDVEYDDYAVVINDMLKEGILSPIKASGTTDKPISIPNSFRINKSYFNMAIVDRIASYQLKANKNINLQNYYSLGEKYWERDLPYIMKINSYLNSKGIPTGEYTTSELSYRFVGNEKWIDEEGGKVILERIGLWKRLNINFMPDPLMIAVNRNKILGETHMHLIVENKSTFYALMDDIENTEFTSLVYGAGWKITSGISVLEDQLRLGCEQNKVFYFGDLDYEGISIWNAVNEKREAFLAVDFYKEFFKNHFSYGKHGQIHNDEAVKNFLNNFSVDYKDRIMDMLKRGGYYPQEGLEKEKMREIWRKISWT</sequence>
<feature type="domain" description="Wadjet protein JetD C-terminal" evidence="1">
    <location>
        <begin position="193"/>
        <end position="297"/>
    </location>
</feature>
<dbReference type="KEGG" id="spoa:EQM13_09695"/>
<dbReference type="AlphaFoldDB" id="A0A410QCX8"/>
<dbReference type="EMBL" id="CP035282">
    <property type="protein sequence ID" value="QAT61846.1"/>
    <property type="molecule type" value="Genomic_DNA"/>
</dbReference>
<dbReference type="Proteomes" id="UP000287969">
    <property type="component" value="Chromosome"/>
</dbReference>
<proteinExistence type="predicted"/>
<evidence type="ECO:0000259" key="1">
    <source>
        <dbReference type="Pfam" id="PF09983"/>
    </source>
</evidence>
<dbReference type="Pfam" id="PF09983">
    <property type="entry name" value="JetD_C"/>
    <property type="match status" value="1"/>
</dbReference>
<dbReference type="OrthoDB" id="9809365at2"/>